<feature type="signal peptide" evidence="2">
    <location>
        <begin position="1"/>
        <end position="20"/>
    </location>
</feature>
<protein>
    <submittedName>
        <fullName evidence="3">Uncharacterized protein</fullName>
    </submittedName>
</protein>
<gene>
    <name evidence="3" type="ORF">BT96DRAFT_1020402</name>
</gene>
<keyword evidence="4" id="KW-1185">Reference proteome</keyword>
<dbReference type="Proteomes" id="UP000799118">
    <property type="component" value="Unassembled WGS sequence"/>
</dbReference>
<feature type="compositionally biased region" description="Basic and acidic residues" evidence="1">
    <location>
        <begin position="140"/>
        <end position="161"/>
    </location>
</feature>
<dbReference type="AlphaFoldDB" id="A0A6A4HML4"/>
<evidence type="ECO:0000313" key="3">
    <source>
        <dbReference type="EMBL" id="KAE9398065.1"/>
    </source>
</evidence>
<name>A0A6A4HML4_9AGAR</name>
<evidence type="ECO:0000256" key="2">
    <source>
        <dbReference type="SAM" id="SignalP"/>
    </source>
</evidence>
<feature type="compositionally biased region" description="Basic and acidic residues" evidence="1">
    <location>
        <begin position="90"/>
        <end position="129"/>
    </location>
</feature>
<feature type="region of interest" description="Disordered" evidence="1">
    <location>
        <begin position="234"/>
        <end position="268"/>
    </location>
</feature>
<feature type="region of interest" description="Disordered" evidence="1">
    <location>
        <begin position="52"/>
        <end position="202"/>
    </location>
</feature>
<keyword evidence="2" id="KW-0732">Signal</keyword>
<dbReference type="EMBL" id="ML769488">
    <property type="protein sequence ID" value="KAE9398065.1"/>
    <property type="molecule type" value="Genomic_DNA"/>
</dbReference>
<reference evidence="3" key="1">
    <citation type="journal article" date="2019" name="Environ. Microbiol.">
        <title>Fungal ecological strategies reflected in gene transcription - a case study of two litter decomposers.</title>
        <authorList>
            <person name="Barbi F."/>
            <person name="Kohler A."/>
            <person name="Barry K."/>
            <person name="Baskaran P."/>
            <person name="Daum C."/>
            <person name="Fauchery L."/>
            <person name="Ihrmark K."/>
            <person name="Kuo A."/>
            <person name="LaButti K."/>
            <person name="Lipzen A."/>
            <person name="Morin E."/>
            <person name="Grigoriev I.V."/>
            <person name="Henrissat B."/>
            <person name="Lindahl B."/>
            <person name="Martin F."/>
        </authorList>
    </citation>
    <scope>NUCLEOTIDE SEQUENCE</scope>
    <source>
        <strain evidence="3">JB14</strain>
    </source>
</reference>
<evidence type="ECO:0000256" key="1">
    <source>
        <dbReference type="SAM" id="MobiDB-lite"/>
    </source>
</evidence>
<feature type="chain" id="PRO_5025533543" evidence="2">
    <location>
        <begin position="21"/>
        <end position="285"/>
    </location>
</feature>
<organism evidence="3 4">
    <name type="scientific">Gymnopus androsaceus JB14</name>
    <dbReference type="NCBI Taxonomy" id="1447944"/>
    <lineage>
        <taxon>Eukaryota</taxon>
        <taxon>Fungi</taxon>
        <taxon>Dikarya</taxon>
        <taxon>Basidiomycota</taxon>
        <taxon>Agaricomycotina</taxon>
        <taxon>Agaricomycetes</taxon>
        <taxon>Agaricomycetidae</taxon>
        <taxon>Agaricales</taxon>
        <taxon>Marasmiineae</taxon>
        <taxon>Omphalotaceae</taxon>
        <taxon>Gymnopus</taxon>
    </lineage>
</organism>
<proteinExistence type="predicted"/>
<evidence type="ECO:0000313" key="4">
    <source>
        <dbReference type="Proteomes" id="UP000799118"/>
    </source>
</evidence>
<feature type="compositionally biased region" description="Low complexity" evidence="1">
    <location>
        <begin position="130"/>
        <end position="139"/>
    </location>
</feature>
<feature type="compositionally biased region" description="Basic and acidic residues" evidence="1">
    <location>
        <begin position="174"/>
        <end position="196"/>
    </location>
</feature>
<accession>A0A6A4HML4</accession>
<sequence>MRSHTLLPFVILALALAGNAIPAVDPLYARQSTRSRLVSRVSLDPLDFEARDSHLSARNGESSQQTPAVKEPSNYVTTGTQLDKGVLPAPEKKEEGKGKAPEAKPDEKGKGKAPEAKPDEKGKGKEPEGAKAGSSTSKPAEAEAKEEAKPTAEHTTEHTSDAHSGAETASLSPSEKEKKEEKEKEEKEKADEEAKKKKDKKLATKKKVLKFGLAAAVFGGTVAAVATVKDAVSKTSGAAGSDASAVTSGLDSGNANGGFSARDVSTETQRDIGRFNRRRRIIQWE</sequence>
<feature type="compositionally biased region" description="Polar residues" evidence="1">
    <location>
        <begin position="234"/>
        <end position="254"/>
    </location>
</feature>